<dbReference type="Pfam" id="PF25967">
    <property type="entry name" value="RND-MFP_C"/>
    <property type="match status" value="1"/>
</dbReference>
<keyword evidence="9" id="KW-1185">Reference proteome</keyword>
<evidence type="ECO:0000313" key="9">
    <source>
        <dbReference type="Proteomes" id="UP001596044"/>
    </source>
</evidence>
<dbReference type="Gene3D" id="2.40.30.170">
    <property type="match status" value="2"/>
</dbReference>
<evidence type="ECO:0000256" key="5">
    <source>
        <dbReference type="SAM" id="MobiDB-lite"/>
    </source>
</evidence>
<sequence>MKWYRSKWFIAVIAVSVCAGGTYVYLTKGKKTGATEAKEVTVDAKKGNIRFSVSGTAQFEPKDTQTLSAPVDADIKSIQLKRNQPVKAGDLLIELTSTELESNYQDAEQTYEQQQKDLNDLLQQQSNMQLRAPISGKITYATNVELGASVSKTTKFATISDTNTLLVTLPFYVEDAAQLHKGDPVDITIDGFMITKTGTVQSIGKDPRSDGKGGKLLDIDVALPNDSSMDPGANALGTVTIGGRTVDSQSKAALQVQTVSTVLAGVTGNVETLPFKTGNVVHKGDVIGTFINDTFADDIQSKQSALGRQKMKVDAAQEKLNALKITAPFDGVFSTDFVNKKNDILAGFTVGSKVTSGTQFGAVTSLAQMQLPIQVDELDLPNIKTGMKAEIKVDSLPGRIFPAEVTQVSTVGTTTNGVTFYDVVLATENKDNALKYGMTATGEILIQDKKDVIYLPPEALQSSRGKRFVTLKKPDGTTEAEHEIKIGIRSKTQIEVTDGLKEGDKVVLPGVKRQQNLSQDEVNRLRQQFQQNGGAGGPGGGGFGGGAGGAGAGGNGGNRGGGSGAGGGR</sequence>
<evidence type="ECO:0000256" key="4">
    <source>
        <dbReference type="SAM" id="Coils"/>
    </source>
</evidence>
<dbReference type="Gene3D" id="2.40.420.20">
    <property type="match status" value="1"/>
</dbReference>
<feature type="compositionally biased region" description="Gly residues" evidence="5">
    <location>
        <begin position="533"/>
        <end position="569"/>
    </location>
</feature>
<proteinExistence type="inferred from homology"/>
<dbReference type="EMBL" id="JBHSMJ010000009">
    <property type="protein sequence ID" value="MFC5448219.1"/>
    <property type="molecule type" value="Genomic_DNA"/>
</dbReference>
<keyword evidence="3 4" id="KW-0175">Coiled coil</keyword>
<dbReference type="InterPro" id="IPR058636">
    <property type="entry name" value="Beta-barrel_YknX"/>
</dbReference>
<dbReference type="Gene3D" id="2.40.50.100">
    <property type="match status" value="1"/>
</dbReference>
<comment type="caution">
    <text evidence="8">The sequence shown here is derived from an EMBL/GenBank/DDBJ whole genome shotgun (WGS) entry which is preliminary data.</text>
</comment>
<dbReference type="NCBIfam" id="TIGR01730">
    <property type="entry name" value="RND_mfp"/>
    <property type="match status" value="1"/>
</dbReference>
<dbReference type="Gene3D" id="1.10.287.470">
    <property type="entry name" value="Helix hairpin bin"/>
    <property type="match status" value="1"/>
</dbReference>
<reference evidence="9" key="1">
    <citation type="journal article" date="2019" name="Int. J. Syst. Evol. Microbiol.">
        <title>The Global Catalogue of Microorganisms (GCM) 10K type strain sequencing project: providing services to taxonomists for standard genome sequencing and annotation.</title>
        <authorList>
            <consortium name="The Broad Institute Genomics Platform"/>
            <consortium name="The Broad Institute Genome Sequencing Center for Infectious Disease"/>
            <person name="Wu L."/>
            <person name="Ma J."/>
        </authorList>
    </citation>
    <scope>NUCLEOTIDE SEQUENCE [LARGE SCALE GENOMIC DNA]</scope>
    <source>
        <strain evidence="9">KACC 11904</strain>
    </source>
</reference>
<protein>
    <submittedName>
        <fullName evidence="8">Efflux RND transporter periplasmic adaptor subunit</fullName>
    </submittedName>
</protein>
<evidence type="ECO:0000259" key="6">
    <source>
        <dbReference type="Pfam" id="PF25967"/>
    </source>
</evidence>
<organism evidence="8 9">
    <name type="scientific">Paenibacillus aestuarii</name>
    <dbReference type="NCBI Taxonomy" id="516965"/>
    <lineage>
        <taxon>Bacteria</taxon>
        <taxon>Bacillati</taxon>
        <taxon>Bacillota</taxon>
        <taxon>Bacilli</taxon>
        <taxon>Bacillales</taxon>
        <taxon>Paenibacillaceae</taxon>
        <taxon>Paenibacillus</taxon>
    </lineage>
</organism>
<feature type="region of interest" description="Disordered" evidence="5">
    <location>
        <begin position="530"/>
        <end position="569"/>
    </location>
</feature>
<dbReference type="InterPro" id="IPR058627">
    <property type="entry name" value="MdtA-like_C"/>
</dbReference>
<dbReference type="Pfam" id="PF25990">
    <property type="entry name" value="Beta-barrel_YknX"/>
    <property type="match status" value="1"/>
</dbReference>
<feature type="domain" description="Multidrug resistance protein MdtA-like C-terminal permuted SH3" evidence="6">
    <location>
        <begin position="451"/>
        <end position="513"/>
    </location>
</feature>
<name>A0ABW0K4T0_9BACL</name>
<dbReference type="InterPro" id="IPR006143">
    <property type="entry name" value="RND_pump_MFP"/>
</dbReference>
<dbReference type="SUPFAM" id="SSF111369">
    <property type="entry name" value="HlyD-like secretion proteins"/>
    <property type="match status" value="2"/>
</dbReference>
<dbReference type="Proteomes" id="UP001596044">
    <property type="component" value="Unassembled WGS sequence"/>
</dbReference>
<feature type="domain" description="YknX-like beta-barrel" evidence="7">
    <location>
        <begin position="374"/>
        <end position="444"/>
    </location>
</feature>
<evidence type="ECO:0000256" key="1">
    <source>
        <dbReference type="ARBA" id="ARBA00004196"/>
    </source>
</evidence>
<evidence type="ECO:0000256" key="2">
    <source>
        <dbReference type="ARBA" id="ARBA00009477"/>
    </source>
</evidence>
<comment type="subcellular location">
    <subcellularLocation>
        <location evidence="1">Cell envelope</location>
    </subcellularLocation>
</comment>
<accession>A0ABW0K4T0</accession>
<dbReference type="InterPro" id="IPR050465">
    <property type="entry name" value="UPF0194_transport"/>
</dbReference>
<evidence type="ECO:0000256" key="3">
    <source>
        <dbReference type="ARBA" id="ARBA00023054"/>
    </source>
</evidence>
<feature type="coiled-coil region" evidence="4">
    <location>
        <begin position="97"/>
        <end position="131"/>
    </location>
</feature>
<comment type="similarity">
    <text evidence="2">Belongs to the membrane fusion protein (MFP) (TC 8.A.1) family.</text>
</comment>
<evidence type="ECO:0000259" key="7">
    <source>
        <dbReference type="Pfam" id="PF25990"/>
    </source>
</evidence>
<evidence type="ECO:0000313" key="8">
    <source>
        <dbReference type="EMBL" id="MFC5448219.1"/>
    </source>
</evidence>
<gene>
    <name evidence="8" type="ORF">ACFPOG_08100</name>
</gene>
<dbReference type="RefSeq" id="WP_270878492.1">
    <property type="nucleotide sequence ID" value="NZ_JAQFVF010000020.1"/>
</dbReference>
<dbReference type="PANTHER" id="PTHR32347">
    <property type="entry name" value="EFFLUX SYSTEM COMPONENT YKNX-RELATED"/>
    <property type="match status" value="1"/>
</dbReference>